<keyword evidence="1" id="KW-0472">Membrane</keyword>
<evidence type="ECO:0000313" key="2">
    <source>
        <dbReference type="EMBL" id="KMW20974.1"/>
    </source>
</evidence>
<reference evidence="2 3" key="1">
    <citation type="submission" date="2011-04" db="EMBL/GenBank/DDBJ databases">
        <title>The Genome Sequence of Clostridium citroniae WAL-19142.</title>
        <authorList>
            <consortium name="The Broad Institute Genome Sequencing Platform"/>
            <person name="Earl A."/>
            <person name="Ward D."/>
            <person name="Feldgarden M."/>
            <person name="Gevers D."/>
            <person name="Warren Y.A."/>
            <person name="Tyrrell K.L."/>
            <person name="Citron D.M."/>
            <person name="Goldstein E.J."/>
            <person name="Daigneault M."/>
            <person name="Allen-Vercoe E."/>
            <person name="Young S.K."/>
            <person name="Zeng Q."/>
            <person name="Gargeya S."/>
            <person name="Fitzgerald M."/>
            <person name="Haas B."/>
            <person name="Abouelleil A."/>
            <person name="Alvarado L."/>
            <person name="Arachchi H.M."/>
            <person name="Berlin A."/>
            <person name="Brown A."/>
            <person name="Chapman S.B."/>
            <person name="Chen Z."/>
            <person name="Dunbar C."/>
            <person name="Freedman E."/>
            <person name="Gearin G."/>
            <person name="Gellesch M."/>
            <person name="Goldberg J."/>
            <person name="Griggs A."/>
            <person name="Gujja S."/>
            <person name="Heilman E.R."/>
            <person name="Heiman D."/>
            <person name="Howarth C."/>
            <person name="Larson L."/>
            <person name="Lui A."/>
            <person name="MacDonald P.J."/>
            <person name="Mehta T."/>
            <person name="Montmayeur A."/>
            <person name="Murphy C."/>
            <person name="Neiman D."/>
            <person name="Pearson M."/>
            <person name="Priest M."/>
            <person name="Roberts A."/>
            <person name="Saif S."/>
            <person name="Shea T."/>
            <person name="Shenoy N."/>
            <person name="Sisk P."/>
            <person name="Stolte C."/>
            <person name="Sykes S."/>
            <person name="White J."/>
            <person name="Yandava C."/>
            <person name="Wortman J."/>
            <person name="Nusbaum C."/>
            <person name="Birren B."/>
        </authorList>
    </citation>
    <scope>NUCLEOTIDE SEQUENCE [LARGE SCALE GENOMIC DNA]</scope>
    <source>
        <strain evidence="2 3">WAL-19142</strain>
    </source>
</reference>
<dbReference type="GeneID" id="93164422"/>
<dbReference type="AlphaFoldDB" id="A0A0J9C931"/>
<dbReference type="PATRIC" id="fig|742734.4.peg.1950"/>
<dbReference type="OrthoDB" id="9770625at2"/>
<evidence type="ECO:0000256" key="1">
    <source>
        <dbReference type="SAM" id="Phobius"/>
    </source>
</evidence>
<keyword evidence="1" id="KW-1133">Transmembrane helix</keyword>
<organism evidence="2 3">
    <name type="scientific">[Clostridium] citroniae WAL-19142</name>
    <dbReference type="NCBI Taxonomy" id="742734"/>
    <lineage>
        <taxon>Bacteria</taxon>
        <taxon>Bacillati</taxon>
        <taxon>Bacillota</taxon>
        <taxon>Clostridia</taxon>
        <taxon>Lachnospirales</taxon>
        <taxon>Lachnospiraceae</taxon>
        <taxon>Enterocloster</taxon>
    </lineage>
</organism>
<dbReference type="EMBL" id="ADLK01000017">
    <property type="protein sequence ID" value="KMW20974.1"/>
    <property type="molecule type" value="Genomic_DNA"/>
</dbReference>
<dbReference type="PANTHER" id="PTHR43649">
    <property type="entry name" value="ARABINOSE-BINDING PROTEIN-RELATED"/>
    <property type="match status" value="1"/>
</dbReference>
<proteinExistence type="predicted"/>
<gene>
    <name evidence="2" type="ORF">HMPREF9470_01818</name>
</gene>
<evidence type="ECO:0000313" key="3">
    <source>
        <dbReference type="Proteomes" id="UP000037392"/>
    </source>
</evidence>
<keyword evidence="1" id="KW-0812">Transmembrane</keyword>
<protein>
    <recommendedName>
        <fullName evidence="4">Extracellular solute-binding protein</fullName>
    </recommendedName>
</protein>
<dbReference type="InterPro" id="IPR050490">
    <property type="entry name" value="Bact_solute-bd_prot1"/>
</dbReference>
<sequence>MSIKRVMPVVIGTLMISILIVYVQFQKDIPEDKSAQDQTAVIKVLSCYEIMGQQEILRQFADEFNEQNPGLRVEMEFIDKENLKKDICLREERGDKADMVICDSLEMAGLLDMDVLEDITPYITKERRASVIWPDMWQAVMDDGKYYGIPFSCDPYVLFSNTGYFEKKALDVPDNWNQVFEVCNSIDSSGIYGLGFGVRRTGDGARLYSSVLYICGGNYYSLDSSPGIRSLELFDTLKRWGYVDKNVINYTQTDIAREFADEKAAMIIAPISVKTYLDQLKSGISYRITAVPGEVREGYVLSGDNIGILKNGDRGALAFMGYLYQPEVRTRFLNATGTLPLFQAEAGEGGNDRDMLQLKKGFVNQGILLKSYNSWFEVSSILSEYVCSLLTKKNIDVPETARNLQDEVRVAIMNH</sequence>
<comment type="caution">
    <text evidence="2">The sequence shown here is derived from an EMBL/GenBank/DDBJ whole genome shotgun (WGS) entry which is preliminary data.</text>
</comment>
<accession>A0A0J9C931</accession>
<dbReference type="Pfam" id="PF13416">
    <property type="entry name" value="SBP_bac_8"/>
    <property type="match status" value="1"/>
</dbReference>
<evidence type="ECO:0008006" key="4">
    <source>
        <dbReference type="Google" id="ProtNLM"/>
    </source>
</evidence>
<feature type="transmembrane region" description="Helical" evidence="1">
    <location>
        <begin position="7"/>
        <end position="25"/>
    </location>
</feature>
<dbReference type="SUPFAM" id="SSF53850">
    <property type="entry name" value="Periplasmic binding protein-like II"/>
    <property type="match status" value="1"/>
</dbReference>
<dbReference type="PANTHER" id="PTHR43649:SF12">
    <property type="entry name" value="DIACETYLCHITOBIOSE BINDING PROTEIN DASA"/>
    <property type="match status" value="1"/>
</dbReference>
<dbReference type="RefSeq" id="WP_048929702.1">
    <property type="nucleotide sequence ID" value="NZ_KQ235877.1"/>
</dbReference>
<dbReference type="InterPro" id="IPR006059">
    <property type="entry name" value="SBP"/>
</dbReference>
<name>A0A0J9C931_9FIRM</name>
<dbReference type="Gene3D" id="3.40.190.10">
    <property type="entry name" value="Periplasmic binding protein-like II"/>
    <property type="match status" value="1"/>
</dbReference>
<dbReference type="Proteomes" id="UP000037392">
    <property type="component" value="Unassembled WGS sequence"/>
</dbReference>